<feature type="compositionally biased region" description="Polar residues" evidence="1">
    <location>
        <begin position="136"/>
        <end position="147"/>
    </location>
</feature>
<protein>
    <submittedName>
        <fullName evidence="2">Uncharacterized protein</fullName>
    </submittedName>
</protein>
<reference evidence="2" key="2">
    <citation type="submission" date="2012-06" db="EMBL/GenBank/DDBJ databases">
        <authorList>
            <person name="Yu Y."/>
            <person name="Currie J."/>
            <person name="Lomeli R."/>
            <person name="Angelova A."/>
            <person name="Collura K."/>
            <person name="Wissotski M."/>
            <person name="Campos D."/>
            <person name="Kudrna D."/>
            <person name="Golser W."/>
            <person name="Ashely E."/>
            <person name="Descour A."/>
            <person name="Fernandes J."/>
            <person name="Soderlund C."/>
            <person name="Walbot V."/>
        </authorList>
    </citation>
    <scope>NUCLEOTIDE SEQUENCE</scope>
    <source>
        <strain evidence="2">B73</strain>
    </source>
</reference>
<name>C4J439_MAIZE</name>
<evidence type="ECO:0000256" key="1">
    <source>
        <dbReference type="SAM" id="MobiDB-lite"/>
    </source>
</evidence>
<proteinExistence type="evidence at transcript level"/>
<reference evidence="2" key="1">
    <citation type="journal article" date="2009" name="PLoS Genet.">
        <title>Sequencing, mapping, and analysis of 27,455 maize full-length cDNAs.</title>
        <authorList>
            <person name="Soderlund C."/>
            <person name="Descour A."/>
            <person name="Kudrna D."/>
            <person name="Bomhoff M."/>
            <person name="Boyd L."/>
            <person name="Currie J."/>
            <person name="Angelova A."/>
            <person name="Collura K."/>
            <person name="Wissotski M."/>
            <person name="Ashley E."/>
            <person name="Morrow D."/>
            <person name="Fernandes J."/>
            <person name="Walbot V."/>
            <person name="Yu Y."/>
        </authorList>
    </citation>
    <scope>NUCLEOTIDE SEQUENCE</scope>
    <source>
        <strain evidence="2">B73</strain>
    </source>
</reference>
<dbReference type="AlphaFoldDB" id="C4J439"/>
<dbReference type="EMBL" id="BT086176">
    <property type="protein sequence ID" value="ACR36529.1"/>
    <property type="molecule type" value="mRNA"/>
</dbReference>
<accession>C4J439</accession>
<feature type="region of interest" description="Disordered" evidence="1">
    <location>
        <begin position="122"/>
        <end position="172"/>
    </location>
</feature>
<evidence type="ECO:0000313" key="2">
    <source>
        <dbReference type="EMBL" id="ACR35939.1"/>
    </source>
</evidence>
<organism evidence="2">
    <name type="scientific">Zea mays</name>
    <name type="common">Maize</name>
    <dbReference type="NCBI Taxonomy" id="4577"/>
    <lineage>
        <taxon>Eukaryota</taxon>
        <taxon>Viridiplantae</taxon>
        <taxon>Streptophyta</taxon>
        <taxon>Embryophyta</taxon>
        <taxon>Tracheophyta</taxon>
        <taxon>Spermatophyta</taxon>
        <taxon>Magnoliopsida</taxon>
        <taxon>Liliopsida</taxon>
        <taxon>Poales</taxon>
        <taxon>Poaceae</taxon>
        <taxon>PACMAD clade</taxon>
        <taxon>Panicoideae</taxon>
        <taxon>Andropogonodae</taxon>
        <taxon>Andropogoneae</taxon>
        <taxon>Tripsacinae</taxon>
        <taxon>Zea</taxon>
    </lineage>
</organism>
<sequence>MKNVLVTPTAQVTPSSLLSSVIPALLNRRALYWTTESLPEACWKKWSPTADSSMRRTAGVGDRMSCFQTCVSLLPPSRPLLGTATTSPSRSLGIPAAALMSASRAAASSGVAEVLSSTTLASARRPFRTSHRGDSGMQNTSSASSADGTAPMASMTRQPRWSGRRANAKLDT</sequence>
<feature type="compositionally biased region" description="Basic residues" evidence="1">
    <location>
        <begin position="162"/>
        <end position="172"/>
    </location>
</feature>
<dbReference type="EMBL" id="BT085586">
    <property type="protein sequence ID" value="ACR35939.1"/>
    <property type="molecule type" value="mRNA"/>
</dbReference>